<evidence type="ECO:0000313" key="1">
    <source>
        <dbReference type="EMBL" id="RKD73656.1"/>
    </source>
</evidence>
<accession>A0A419V5K7</accession>
<dbReference type="RefSeq" id="WP_120193139.1">
    <property type="nucleotide sequence ID" value="NZ_RAPK01000008.1"/>
</dbReference>
<name>A0A419V5K7_9BACL</name>
<comment type="caution">
    <text evidence="1">The sequence shown here is derived from an EMBL/GenBank/DDBJ whole genome shotgun (WGS) entry which is preliminary data.</text>
</comment>
<dbReference type="Proteomes" id="UP000285120">
    <property type="component" value="Unassembled WGS sequence"/>
</dbReference>
<evidence type="ECO:0000313" key="2">
    <source>
        <dbReference type="Proteomes" id="UP000285120"/>
    </source>
</evidence>
<proteinExistence type="predicted"/>
<sequence>MFDRNKEIRKAKQNVPYWLIAERLAVHENTLKNWMRKELPDKQKTRILRIIEELKFEIEKERDQIGREDDIHSS</sequence>
<keyword evidence="2" id="KW-1185">Reference proteome</keyword>
<dbReference type="OrthoDB" id="2065126at2"/>
<dbReference type="AlphaFoldDB" id="A0A419V5K7"/>
<organism evidence="1 2">
    <name type="scientific">Sinobaca qinghaiensis</name>
    <dbReference type="NCBI Taxonomy" id="342944"/>
    <lineage>
        <taxon>Bacteria</taxon>
        <taxon>Bacillati</taxon>
        <taxon>Bacillota</taxon>
        <taxon>Bacilli</taxon>
        <taxon>Bacillales</taxon>
        <taxon>Sporolactobacillaceae</taxon>
        <taxon>Sinobaca</taxon>
    </lineage>
</organism>
<gene>
    <name evidence="1" type="ORF">ATL39_1958</name>
</gene>
<protein>
    <submittedName>
        <fullName evidence="1">Uncharacterized protein</fullName>
    </submittedName>
</protein>
<dbReference type="EMBL" id="RAPK01000008">
    <property type="protein sequence ID" value="RKD73656.1"/>
    <property type="molecule type" value="Genomic_DNA"/>
</dbReference>
<reference evidence="1 2" key="1">
    <citation type="submission" date="2018-09" db="EMBL/GenBank/DDBJ databases">
        <title>Genomic Encyclopedia of Archaeal and Bacterial Type Strains, Phase II (KMG-II): from individual species to whole genera.</title>
        <authorList>
            <person name="Goeker M."/>
        </authorList>
    </citation>
    <scope>NUCLEOTIDE SEQUENCE [LARGE SCALE GENOMIC DNA]</scope>
    <source>
        <strain evidence="1 2">DSM 17008</strain>
    </source>
</reference>